<accession>A0A5N6A4R1</accession>
<keyword evidence="3" id="KW-1185">Reference proteome</keyword>
<dbReference type="RefSeq" id="WP_139670468.1">
    <property type="nucleotide sequence ID" value="NZ_VDLY02000013.1"/>
</dbReference>
<sequence length="113" mass="12236">MIVLALTTTLAAAYLAASWWWTRTLVHAIARADRADREDAAVFGRRSSSESGDDEAIVPCGTSGCSTQVRVQRYSDGSAPKSGICDGCFRRATGGAEPAEQQDVPARRGWFRR</sequence>
<dbReference type="AlphaFoldDB" id="A0A5N6A4R1"/>
<gene>
    <name evidence="2" type="ORF">FH607_019910</name>
</gene>
<reference evidence="2" key="1">
    <citation type="submission" date="2019-10" db="EMBL/GenBank/DDBJ databases">
        <title>Nonomuraea sp. nov., isolated from Phyllanthus amarus.</title>
        <authorList>
            <person name="Klykleung N."/>
            <person name="Tanasupawat S."/>
        </authorList>
    </citation>
    <scope>NUCLEOTIDE SEQUENCE [LARGE SCALE GENOMIC DNA]</scope>
    <source>
        <strain evidence="2">3MP-10</strain>
    </source>
</reference>
<organism evidence="2 3">
    <name type="scientific">Streptomyces mimosae</name>
    <dbReference type="NCBI Taxonomy" id="2586635"/>
    <lineage>
        <taxon>Bacteria</taxon>
        <taxon>Bacillati</taxon>
        <taxon>Actinomycetota</taxon>
        <taxon>Actinomycetes</taxon>
        <taxon>Kitasatosporales</taxon>
        <taxon>Streptomycetaceae</taxon>
        <taxon>Streptomyces</taxon>
    </lineage>
</organism>
<comment type="caution">
    <text evidence="2">The sequence shown here is derived from an EMBL/GenBank/DDBJ whole genome shotgun (WGS) entry which is preliminary data.</text>
</comment>
<dbReference type="Proteomes" id="UP000314251">
    <property type="component" value="Unassembled WGS sequence"/>
</dbReference>
<evidence type="ECO:0000313" key="3">
    <source>
        <dbReference type="Proteomes" id="UP000314251"/>
    </source>
</evidence>
<evidence type="ECO:0000256" key="1">
    <source>
        <dbReference type="SAM" id="MobiDB-lite"/>
    </source>
</evidence>
<dbReference type="EMBL" id="VDLY02000013">
    <property type="protein sequence ID" value="KAB8162906.1"/>
    <property type="molecule type" value="Genomic_DNA"/>
</dbReference>
<name>A0A5N6A4R1_9ACTN</name>
<feature type="region of interest" description="Disordered" evidence="1">
    <location>
        <begin position="94"/>
        <end position="113"/>
    </location>
</feature>
<protein>
    <submittedName>
        <fullName evidence="2">Uncharacterized protein</fullName>
    </submittedName>
</protein>
<proteinExistence type="predicted"/>
<evidence type="ECO:0000313" key="2">
    <source>
        <dbReference type="EMBL" id="KAB8162906.1"/>
    </source>
</evidence>